<protein>
    <submittedName>
        <fullName evidence="2">Retrovirus-related Pol polyprotein from transposon TNT 1-94</fullName>
    </submittedName>
</protein>
<feature type="domain" description="Reverse transcriptase Ty1/copia-type" evidence="1">
    <location>
        <begin position="32"/>
        <end position="87"/>
    </location>
</feature>
<proteinExistence type="predicted"/>
<dbReference type="AlphaFoldDB" id="A0AAW2KRP6"/>
<evidence type="ECO:0000313" key="2">
    <source>
        <dbReference type="EMBL" id="KAL0308542.1"/>
    </source>
</evidence>
<reference evidence="2" key="2">
    <citation type="journal article" date="2024" name="Plant">
        <title>Genomic evolution and insights into agronomic trait innovations of Sesamum species.</title>
        <authorList>
            <person name="Miao H."/>
            <person name="Wang L."/>
            <person name="Qu L."/>
            <person name="Liu H."/>
            <person name="Sun Y."/>
            <person name="Le M."/>
            <person name="Wang Q."/>
            <person name="Wei S."/>
            <person name="Zheng Y."/>
            <person name="Lin W."/>
            <person name="Duan Y."/>
            <person name="Cao H."/>
            <person name="Xiong S."/>
            <person name="Wang X."/>
            <person name="Wei L."/>
            <person name="Li C."/>
            <person name="Ma Q."/>
            <person name="Ju M."/>
            <person name="Zhao R."/>
            <person name="Li G."/>
            <person name="Mu C."/>
            <person name="Tian Q."/>
            <person name="Mei H."/>
            <person name="Zhang T."/>
            <person name="Gao T."/>
            <person name="Zhang H."/>
        </authorList>
    </citation>
    <scope>NUCLEOTIDE SEQUENCE</scope>
    <source>
        <strain evidence="2">G02</strain>
    </source>
</reference>
<sequence>MSVGGKLLNRISCTRRQPDLGCCNTFPICETSWQQKNGLKYDKTIAPVTKMTTAHTTLVLAASQSWPLLQMDVRNAFLHSDLKEEVSFLWFDASTESMTETVVEIQKLLHSAHPLLGVTGAS</sequence>
<gene>
    <name evidence="2" type="ORF">Sradi_5796500</name>
</gene>
<comment type="caution">
    <text evidence="2">The sequence shown here is derived from an EMBL/GenBank/DDBJ whole genome shotgun (WGS) entry which is preliminary data.</text>
</comment>
<evidence type="ECO:0000259" key="1">
    <source>
        <dbReference type="Pfam" id="PF07727"/>
    </source>
</evidence>
<name>A0AAW2KRP6_SESRA</name>
<organism evidence="2">
    <name type="scientific">Sesamum radiatum</name>
    <name type="common">Black benniseed</name>
    <dbReference type="NCBI Taxonomy" id="300843"/>
    <lineage>
        <taxon>Eukaryota</taxon>
        <taxon>Viridiplantae</taxon>
        <taxon>Streptophyta</taxon>
        <taxon>Embryophyta</taxon>
        <taxon>Tracheophyta</taxon>
        <taxon>Spermatophyta</taxon>
        <taxon>Magnoliopsida</taxon>
        <taxon>eudicotyledons</taxon>
        <taxon>Gunneridae</taxon>
        <taxon>Pentapetalae</taxon>
        <taxon>asterids</taxon>
        <taxon>lamiids</taxon>
        <taxon>Lamiales</taxon>
        <taxon>Pedaliaceae</taxon>
        <taxon>Sesamum</taxon>
    </lineage>
</organism>
<dbReference type="EMBL" id="JACGWJ010000027">
    <property type="protein sequence ID" value="KAL0308542.1"/>
    <property type="molecule type" value="Genomic_DNA"/>
</dbReference>
<dbReference type="InterPro" id="IPR013103">
    <property type="entry name" value="RVT_2"/>
</dbReference>
<accession>A0AAW2KRP6</accession>
<reference evidence="2" key="1">
    <citation type="submission" date="2020-06" db="EMBL/GenBank/DDBJ databases">
        <authorList>
            <person name="Li T."/>
            <person name="Hu X."/>
            <person name="Zhang T."/>
            <person name="Song X."/>
            <person name="Zhang H."/>
            <person name="Dai N."/>
            <person name="Sheng W."/>
            <person name="Hou X."/>
            <person name="Wei L."/>
        </authorList>
    </citation>
    <scope>NUCLEOTIDE SEQUENCE</scope>
    <source>
        <strain evidence="2">G02</strain>
        <tissue evidence="2">Leaf</tissue>
    </source>
</reference>
<dbReference type="Pfam" id="PF07727">
    <property type="entry name" value="RVT_2"/>
    <property type="match status" value="1"/>
</dbReference>